<name>A0A0Q2SJN3_VIBFU</name>
<sequence length="179" mass="20557">MKRFPLWAGSLLMLCSTPTLAKTVLTEKNLNTYLQIMQERDALDDSSYEPDEPATELTFATHCDWQRHYQDAVATAPANDVAEVEAIAKRHGFAPVDYYEFTHKLQWMSLEEMQMVLKSSEAMLNTLPADSRAELEIEIINQNKIIALLQRCMTQEDKQAAQRLKPVMMKKIMQMIDNS</sequence>
<gene>
    <name evidence="2" type="ORF">AMR76_00525</name>
</gene>
<evidence type="ECO:0000256" key="1">
    <source>
        <dbReference type="SAM" id="SignalP"/>
    </source>
</evidence>
<comment type="caution">
    <text evidence="2">The sequence shown here is derived from an EMBL/GenBank/DDBJ whole genome shotgun (WGS) entry which is preliminary data.</text>
</comment>
<proteinExistence type="predicted"/>
<feature type="chain" id="PRO_5006196863" description="DUF4168 domain-containing protein" evidence="1">
    <location>
        <begin position="22"/>
        <end position="179"/>
    </location>
</feature>
<protein>
    <recommendedName>
        <fullName evidence="4">DUF4168 domain-containing protein</fullName>
    </recommendedName>
</protein>
<dbReference type="InParanoid" id="A0A0Q2SJN3"/>
<evidence type="ECO:0000313" key="2">
    <source>
        <dbReference type="EMBL" id="KQH87819.1"/>
    </source>
</evidence>
<keyword evidence="1" id="KW-0732">Signal</keyword>
<dbReference type="EMBL" id="LKHS01000001">
    <property type="protein sequence ID" value="KQH87819.1"/>
    <property type="molecule type" value="Genomic_DNA"/>
</dbReference>
<organism evidence="2 3">
    <name type="scientific">Vibrio furnissii</name>
    <dbReference type="NCBI Taxonomy" id="29494"/>
    <lineage>
        <taxon>Bacteria</taxon>
        <taxon>Pseudomonadati</taxon>
        <taxon>Pseudomonadota</taxon>
        <taxon>Gammaproteobacteria</taxon>
        <taxon>Vibrionales</taxon>
        <taxon>Vibrionaceae</taxon>
        <taxon>Vibrio</taxon>
    </lineage>
</organism>
<dbReference type="Proteomes" id="UP000051221">
    <property type="component" value="Unassembled WGS sequence"/>
</dbReference>
<evidence type="ECO:0000313" key="3">
    <source>
        <dbReference type="Proteomes" id="UP000051221"/>
    </source>
</evidence>
<accession>A0A0Q2SJN3</accession>
<feature type="signal peptide" evidence="1">
    <location>
        <begin position="1"/>
        <end position="21"/>
    </location>
</feature>
<reference evidence="2 3" key="1">
    <citation type="submission" date="2015-08" db="EMBL/GenBank/DDBJ databases">
        <title>Antibacterial properties of a collection of Vibrionaceae strains.</title>
        <authorList>
            <person name="Giubergia S."/>
        </authorList>
    </citation>
    <scope>NUCLEOTIDE SEQUENCE [LARGE SCALE GENOMIC DNA]</scope>
    <source>
        <strain evidence="2 3">S0821</strain>
    </source>
</reference>
<evidence type="ECO:0008006" key="4">
    <source>
        <dbReference type="Google" id="ProtNLM"/>
    </source>
</evidence>
<dbReference type="AlphaFoldDB" id="A0A0Q2SJN3"/>
<dbReference type="RefSeq" id="WP_004727249.1">
    <property type="nucleotide sequence ID" value="NZ_CABLCD010000014.1"/>
</dbReference>
<keyword evidence="3" id="KW-1185">Reference proteome</keyword>
<dbReference type="GeneID" id="50537301"/>